<dbReference type="Gene3D" id="3.30.200.20">
    <property type="entry name" value="Phosphorylase Kinase, domain 1"/>
    <property type="match status" value="1"/>
</dbReference>
<dbReference type="PROSITE" id="PS00108">
    <property type="entry name" value="PROTEIN_KINASE_ST"/>
    <property type="match status" value="1"/>
</dbReference>
<dbReference type="Gene3D" id="1.10.510.10">
    <property type="entry name" value="Transferase(Phosphotransferase) domain 1"/>
    <property type="match status" value="1"/>
</dbReference>
<dbReference type="InterPro" id="IPR011009">
    <property type="entry name" value="Kinase-like_dom_sf"/>
</dbReference>
<dbReference type="PANTHER" id="PTHR11042">
    <property type="entry name" value="EUKARYOTIC TRANSLATION INITIATION FACTOR 2-ALPHA KINASE EIF2-ALPHA KINASE -RELATED"/>
    <property type="match status" value="1"/>
</dbReference>
<keyword evidence="2" id="KW-0808">Transferase</keyword>
<dbReference type="AlphaFoldDB" id="A0AAD8N7N8"/>
<dbReference type="Proteomes" id="UP001237642">
    <property type="component" value="Unassembled WGS sequence"/>
</dbReference>
<evidence type="ECO:0000256" key="7">
    <source>
        <dbReference type="ARBA" id="ARBA00022842"/>
    </source>
</evidence>
<reference evidence="14" key="2">
    <citation type="submission" date="2023-05" db="EMBL/GenBank/DDBJ databases">
        <authorList>
            <person name="Schelkunov M.I."/>
        </authorList>
    </citation>
    <scope>NUCLEOTIDE SEQUENCE</scope>
    <source>
        <strain evidence="14">Hsosn_3</strain>
        <tissue evidence="14">Leaf</tissue>
    </source>
</reference>
<keyword evidence="7" id="KW-0460">Magnesium</keyword>
<accession>A0AAD8N7N8</accession>
<keyword evidence="3" id="KW-0479">Metal-binding</keyword>
<keyword evidence="4 11" id="KW-0547">Nucleotide-binding</keyword>
<evidence type="ECO:0000313" key="15">
    <source>
        <dbReference type="Proteomes" id="UP001237642"/>
    </source>
</evidence>
<evidence type="ECO:0000256" key="12">
    <source>
        <dbReference type="SAM" id="MobiDB-lite"/>
    </source>
</evidence>
<dbReference type="EC" id="2.7.10.2" evidence="1"/>
<dbReference type="InterPro" id="IPR050339">
    <property type="entry name" value="CC_SR_Kinase"/>
</dbReference>
<keyword evidence="5 14" id="KW-0418">Kinase</keyword>
<evidence type="ECO:0000256" key="11">
    <source>
        <dbReference type="PROSITE-ProRule" id="PRU10141"/>
    </source>
</evidence>
<gene>
    <name evidence="14" type="ORF">POM88_008759</name>
</gene>
<evidence type="ECO:0000256" key="8">
    <source>
        <dbReference type="ARBA" id="ARBA00023137"/>
    </source>
</evidence>
<name>A0AAD8N7N8_9APIA</name>
<dbReference type="SUPFAM" id="SSF56112">
    <property type="entry name" value="Protein kinase-like (PK-like)"/>
    <property type="match status" value="1"/>
</dbReference>
<dbReference type="GO" id="GO:0046872">
    <property type="term" value="F:metal ion binding"/>
    <property type="evidence" value="ECO:0007669"/>
    <property type="project" value="UniProtKB-KW"/>
</dbReference>
<evidence type="ECO:0000256" key="9">
    <source>
        <dbReference type="ARBA" id="ARBA00037982"/>
    </source>
</evidence>
<evidence type="ECO:0000259" key="13">
    <source>
        <dbReference type="PROSITE" id="PS50011"/>
    </source>
</evidence>
<evidence type="ECO:0000256" key="4">
    <source>
        <dbReference type="ARBA" id="ARBA00022741"/>
    </source>
</evidence>
<dbReference type="GO" id="GO:0004715">
    <property type="term" value="F:non-membrane spanning protein tyrosine kinase activity"/>
    <property type="evidence" value="ECO:0007669"/>
    <property type="project" value="UniProtKB-EC"/>
</dbReference>
<dbReference type="InterPro" id="IPR008271">
    <property type="entry name" value="Ser/Thr_kinase_AS"/>
</dbReference>
<dbReference type="GO" id="GO:0005524">
    <property type="term" value="F:ATP binding"/>
    <property type="evidence" value="ECO:0007669"/>
    <property type="project" value="UniProtKB-UniRule"/>
</dbReference>
<dbReference type="FunFam" id="1.10.510.10:FF:000531">
    <property type="entry name" value="Wee1-like protein kinase"/>
    <property type="match status" value="1"/>
</dbReference>
<dbReference type="InterPro" id="IPR017441">
    <property type="entry name" value="Protein_kinase_ATP_BS"/>
</dbReference>
<feature type="domain" description="Protein kinase" evidence="13">
    <location>
        <begin position="259"/>
        <end position="503"/>
    </location>
</feature>
<evidence type="ECO:0000313" key="14">
    <source>
        <dbReference type="EMBL" id="KAK1398896.1"/>
    </source>
</evidence>
<comment type="similarity">
    <text evidence="9">Belongs to the protein kinase superfamily. Ser/Thr protein kinase family. GCN2 subfamily.</text>
</comment>
<keyword evidence="8" id="KW-0829">Tyrosine-protein kinase</keyword>
<dbReference type="PANTHER" id="PTHR11042:SF185">
    <property type="entry name" value="WEE1-LIKE PROTEIN KINASE"/>
    <property type="match status" value="1"/>
</dbReference>
<organism evidence="14 15">
    <name type="scientific">Heracleum sosnowskyi</name>
    <dbReference type="NCBI Taxonomy" id="360622"/>
    <lineage>
        <taxon>Eukaryota</taxon>
        <taxon>Viridiplantae</taxon>
        <taxon>Streptophyta</taxon>
        <taxon>Embryophyta</taxon>
        <taxon>Tracheophyta</taxon>
        <taxon>Spermatophyta</taxon>
        <taxon>Magnoliopsida</taxon>
        <taxon>eudicotyledons</taxon>
        <taxon>Gunneridae</taxon>
        <taxon>Pentapetalae</taxon>
        <taxon>asterids</taxon>
        <taxon>campanulids</taxon>
        <taxon>Apiales</taxon>
        <taxon>Apiaceae</taxon>
        <taxon>Apioideae</taxon>
        <taxon>apioid superclade</taxon>
        <taxon>Tordylieae</taxon>
        <taxon>Tordyliinae</taxon>
        <taxon>Heracleum</taxon>
    </lineage>
</organism>
<feature type="region of interest" description="Disordered" evidence="12">
    <location>
        <begin position="1"/>
        <end position="27"/>
    </location>
</feature>
<evidence type="ECO:0000256" key="6">
    <source>
        <dbReference type="ARBA" id="ARBA00022840"/>
    </source>
</evidence>
<keyword evidence="6 11" id="KW-0067">ATP-binding</keyword>
<dbReference type="PROSITE" id="PS50011">
    <property type="entry name" value="PROTEIN_KINASE_DOM"/>
    <property type="match status" value="1"/>
</dbReference>
<dbReference type="InterPro" id="IPR000719">
    <property type="entry name" value="Prot_kinase_dom"/>
</dbReference>
<keyword evidence="15" id="KW-1185">Reference proteome</keyword>
<proteinExistence type="inferred from homology"/>
<dbReference type="GO" id="GO:0005634">
    <property type="term" value="C:nucleus"/>
    <property type="evidence" value="ECO:0007669"/>
    <property type="project" value="TreeGrafter"/>
</dbReference>
<comment type="caution">
    <text evidence="14">The sequence shown here is derived from an EMBL/GenBank/DDBJ whole genome shotgun (WGS) entry which is preliminary data.</text>
</comment>
<evidence type="ECO:0000256" key="5">
    <source>
        <dbReference type="ARBA" id="ARBA00022777"/>
    </source>
</evidence>
<dbReference type="Pfam" id="PF00069">
    <property type="entry name" value="Pkinase"/>
    <property type="match status" value="1"/>
</dbReference>
<dbReference type="EMBL" id="JAUIZM010000002">
    <property type="protein sequence ID" value="KAK1398896.1"/>
    <property type="molecule type" value="Genomic_DNA"/>
</dbReference>
<dbReference type="PROSITE" id="PS00107">
    <property type="entry name" value="PROTEIN_KINASE_ATP"/>
    <property type="match status" value="1"/>
</dbReference>
<reference evidence="14" key="1">
    <citation type="submission" date="2023-02" db="EMBL/GenBank/DDBJ databases">
        <title>Genome of toxic invasive species Heracleum sosnowskyi carries increased number of genes despite the absence of recent whole-genome duplications.</title>
        <authorList>
            <person name="Schelkunov M."/>
            <person name="Shtratnikova V."/>
            <person name="Makarenko M."/>
            <person name="Klepikova A."/>
            <person name="Omelchenko D."/>
            <person name="Novikova G."/>
            <person name="Obukhova E."/>
            <person name="Bogdanov V."/>
            <person name="Penin A."/>
            <person name="Logacheva M."/>
        </authorList>
    </citation>
    <scope>NUCLEOTIDE SEQUENCE</scope>
    <source>
        <strain evidence="14">Hsosn_3</strain>
        <tissue evidence="14">Leaf</tissue>
    </source>
</reference>
<feature type="compositionally biased region" description="Low complexity" evidence="12">
    <location>
        <begin position="7"/>
        <end position="21"/>
    </location>
</feature>
<protein>
    <recommendedName>
        <fullName evidence="10">Wee1-like protein kinase</fullName>
        <ecNumber evidence="1">2.7.10.2</ecNumber>
    </recommendedName>
</protein>
<dbReference type="FunFam" id="3.30.200.20:FF:000356">
    <property type="entry name" value="WEE protein kinase"/>
    <property type="match status" value="1"/>
</dbReference>
<evidence type="ECO:0000256" key="10">
    <source>
        <dbReference type="ARBA" id="ARBA00067836"/>
    </source>
</evidence>
<dbReference type="GO" id="GO:0005737">
    <property type="term" value="C:cytoplasm"/>
    <property type="evidence" value="ECO:0007669"/>
    <property type="project" value="TreeGrafter"/>
</dbReference>
<evidence type="ECO:0000256" key="1">
    <source>
        <dbReference type="ARBA" id="ARBA00011903"/>
    </source>
</evidence>
<evidence type="ECO:0000256" key="3">
    <source>
        <dbReference type="ARBA" id="ARBA00022723"/>
    </source>
</evidence>
<feature type="binding site" evidence="11">
    <location>
        <position position="288"/>
    </location>
    <ligand>
        <name>ATP</name>
        <dbReference type="ChEBI" id="CHEBI:30616"/>
    </ligand>
</feature>
<evidence type="ECO:0000256" key="2">
    <source>
        <dbReference type="ARBA" id="ARBA00022679"/>
    </source>
</evidence>
<dbReference type="SMART" id="SM00220">
    <property type="entry name" value="S_TKc"/>
    <property type="match status" value="1"/>
</dbReference>
<sequence>MKKSLKRSSCNSKNSSSSSSIKSKKKQKLDLNNASLIPQQLGQISPFNSHYKSPILNLADDPSRFQRLLDSETDVVEPELDRPLVSSIDFNFDVGNANEKVFILSQDLFCTPDYITPKEPPISNALDCDKENECPKSPEKIKTVKAKKQMQDATLANITGTSLPCDRPVSELTDDTSVYHERNSVRAIDTELKKNHNYVSQSALALRCRVMPPPCMKNPYLMDNSVVDIDPFGSSRSKCEGLFPSAIGSDGLPRYRTDFHEIEQIGYGNFSRVFKALKRIDGCIYAVKQSTRQLHLDTERRKALMEVQALAALGTHENIVGYYNSWIENEKIYIQMELCERSLSISGSSKLFTEGEVLLAMFQIAKALQCIHERGVAHLDVKPDNIYVKNDRYKLGDFGCATLLDASLPIEEGDARYMPQEILNEKYDHLDKVDVFSLGATIYELVRGSALPESGPHFLHLREGKLPLLPGHSIQFQNLLKAMMDPDPVRRPSAKEVVENPLFDRIRRTSKTR</sequence>